<keyword evidence="3" id="KW-1185">Reference proteome</keyword>
<proteinExistence type="predicted"/>
<dbReference type="AlphaFoldDB" id="A0A7X3CT55"/>
<dbReference type="InterPro" id="IPR058355">
    <property type="entry name" value="DUF8042"/>
</dbReference>
<feature type="domain" description="DUF8042" evidence="1">
    <location>
        <begin position="83"/>
        <end position="188"/>
    </location>
</feature>
<comment type="caution">
    <text evidence="2">The sequence shown here is derived from an EMBL/GenBank/DDBJ whole genome shotgun (WGS) entry which is preliminary data.</text>
</comment>
<name>A0A7X3CT55_9BACL</name>
<accession>A0A7X3CT55</accession>
<organism evidence="2 3">
    <name type="scientific">Paenibacillus validus</name>
    <dbReference type="NCBI Taxonomy" id="44253"/>
    <lineage>
        <taxon>Bacteria</taxon>
        <taxon>Bacillati</taxon>
        <taxon>Bacillota</taxon>
        <taxon>Bacilli</taxon>
        <taxon>Bacillales</taxon>
        <taxon>Paenibacillaceae</taxon>
        <taxon>Paenibacillus</taxon>
    </lineage>
</organism>
<dbReference type="EMBL" id="WNZX01000015">
    <property type="protein sequence ID" value="MUG72475.1"/>
    <property type="molecule type" value="Genomic_DNA"/>
</dbReference>
<dbReference type="Pfam" id="PF26154">
    <property type="entry name" value="DUF8042"/>
    <property type="match status" value="1"/>
</dbReference>
<protein>
    <recommendedName>
        <fullName evidence="1">DUF8042 domain-containing protein</fullName>
    </recommendedName>
</protein>
<evidence type="ECO:0000313" key="3">
    <source>
        <dbReference type="Proteomes" id="UP000450917"/>
    </source>
</evidence>
<reference evidence="2 3" key="1">
    <citation type="submission" date="2019-11" db="EMBL/GenBank/DDBJ databases">
        <title>Draft genome sequences of five Paenibacillus species of dairy origin.</title>
        <authorList>
            <person name="Olajide A.M."/>
            <person name="Chen S."/>
            <person name="Lapointe G."/>
        </authorList>
    </citation>
    <scope>NUCLEOTIDE SEQUENCE [LARGE SCALE GENOMIC DNA]</scope>
    <source>
        <strain evidence="2 3">2CS3</strain>
    </source>
</reference>
<dbReference type="RefSeq" id="WP_155615208.1">
    <property type="nucleotide sequence ID" value="NZ_WNZX01000015.1"/>
</dbReference>
<evidence type="ECO:0000313" key="2">
    <source>
        <dbReference type="EMBL" id="MUG72475.1"/>
    </source>
</evidence>
<dbReference type="Proteomes" id="UP000450917">
    <property type="component" value="Unassembled WGS sequence"/>
</dbReference>
<sequence>MLELIFQELSINYDSKAGSLKALFQDMERLLAERNLVLYGIKIDDKEIFDDYIQHLEEEVGRYSTIKPMVATRKEIRDNLLLSTEQYLMRANPALKQMSSQFYREPSEDTWTLFQQWSEGFEWIQRMLENITISCHLPIGWDQCKQTFFETHPFLVDLEQAMEHGDWTLVGDILTHEILPRYESLHFQISMIIDQEVVRDDLN</sequence>
<evidence type="ECO:0000259" key="1">
    <source>
        <dbReference type="Pfam" id="PF26154"/>
    </source>
</evidence>
<gene>
    <name evidence="2" type="ORF">GNP93_17545</name>
</gene>